<protein>
    <submittedName>
        <fullName evidence="2">Uncharacterized protein</fullName>
    </submittedName>
</protein>
<gene>
    <name evidence="2" type="primary">ORF24130</name>
</gene>
<organism evidence="2">
    <name type="scientific">Arion vulgaris</name>
    <dbReference type="NCBI Taxonomy" id="1028688"/>
    <lineage>
        <taxon>Eukaryota</taxon>
        <taxon>Metazoa</taxon>
        <taxon>Spiralia</taxon>
        <taxon>Lophotrochozoa</taxon>
        <taxon>Mollusca</taxon>
        <taxon>Gastropoda</taxon>
        <taxon>Heterobranchia</taxon>
        <taxon>Euthyneura</taxon>
        <taxon>Panpulmonata</taxon>
        <taxon>Eupulmonata</taxon>
        <taxon>Stylommatophora</taxon>
        <taxon>Helicina</taxon>
        <taxon>Arionoidea</taxon>
        <taxon>Arionidae</taxon>
        <taxon>Arion</taxon>
    </lineage>
</organism>
<name>A0A0B6YFP1_9EUPU</name>
<dbReference type="EMBL" id="HACG01008137">
    <property type="protein sequence ID" value="CEK55002.1"/>
    <property type="molecule type" value="Transcribed_RNA"/>
</dbReference>
<feature type="non-terminal residue" evidence="2">
    <location>
        <position position="95"/>
    </location>
</feature>
<evidence type="ECO:0000313" key="2">
    <source>
        <dbReference type="EMBL" id="CEK55002.1"/>
    </source>
</evidence>
<feature type="non-terminal residue" evidence="2">
    <location>
        <position position="1"/>
    </location>
</feature>
<accession>A0A0B6YFP1</accession>
<feature type="region of interest" description="Disordered" evidence="1">
    <location>
        <begin position="49"/>
        <end position="76"/>
    </location>
</feature>
<feature type="compositionally biased region" description="Pro residues" evidence="1">
    <location>
        <begin position="61"/>
        <end position="70"/>
    </location>
</feature>
<sequence>TNEGSRHGPLPDIPLTPREQEILAQTSNNTANYDNISTLSHISNTSSAFSFDSATESTDDTPPPKPPLPPGSNIVLNRNCKDIDCIDGQDPLMPP</sequence>
<proteinExistence type="predicted"/>
<evidence type="ECO:0000256" key="1">
    <source>
        <dbReference type="SAM" id="MobiDB-lite"/>
    </source>
</evidence>
<reference evidence="2" key="1">
    <citation type="submission" date="2014-12" db="EMBL/GenBank/DDBJ databases">
        <title>Insight into the proteome of Arion vulgaris.</title>
        <authorList>
            <person name="Aradska J."/>
            <person name="Bulat T."/>
            <person name="Smidak R."/>
            <person name="Sarate P."/>
            <person name="Gangsoo J."/>
            <person name="Sialana F."/>
            <person name="Bilban M."/>
            <person name="Lubec G."/>
        </authorList>
    </citation>
    <scope>NUCLEOTIDE SEQUENCE</scope>
    <source>
        <tissue evidence="2">Skin</tissue>
    </source>
</reference>
<dbReference type="AlphaFoldDB" id="A0A0B6YFP1"/>